<dbReference type="InterPro" id="IPR004303">
    <property type="entry name" value="PAD"/>
</dbReference>
<dbReference type="Gene3D" id="3.75.10.10">
    <property type="entry name" value="L-arginine/glycine Amidinotransferase, Chain A"/>
    <property type="match status" value="1"/>
</dbReference>
<evidence type="ECO:0000313" key="3">
    <source>
        <dbReference type="EMBL" id="TDZ71687.1"/>
    </source>
</evidence>
<dbReference type="PANTHER" id="PTHR10837">
    <property type="entry name" value="PEPTIDYLARGININE DEIMINASE"/>
    <property type="match status" value="1"/>
</dbReference>
<sequence length="674" mass="75318">MKPGFLSNLLLSSKPPGPPHHGLIKADIRADTNRDGIIDLSGQSDASDKVVWTEDRGAIFLPNIGDTDRRCSKFTSMYLDTCRLSQNCNETYIDLLFDKCNDAQGTILRSPEHLAHIKTVPIANVPRFVTGSISILDTDEKVRQRVRVFRWEGDDEEEDAYVAAKVDDDDDDDDDYDDDDDDDDDEEDDDDDDDDDEDEEDGEDGEDGDGGGGSWIYTDSDYRFDSESLKRGLLFGIDARDIRRPGIWDGRVTIRFTIRHGNTVISTDDVMLRVAPVLTHHHLQDVETVLAANSRPGQNALERFNEHFERVLKWAQVEEETFFIDSSTEQTSASVQDFVEPGYVSMPTGIGIVSLRIMICSAQAARSDGVKVFTEFRNTGIGAVQHRGDRPDTEPPFIEAINGAGNIETIPPYTHKRESFPAGRIVIGGHGSHVPDLFHLLLAQETQQPILLETDWLQVSQVDQFLQFLPANNSRGWAMQVDDPREGIELLTMIQTLAELYRSEMDVSELEVAIQRWDTVSGACNQTKQACQRVDNTSVAELLADDALIKANLHAADKIERNIVTIKEATGLSEKEIIRVPAFYKFAGKSRDASKLTSFFPGVVNSLVLSGSDVLVAPEPWNSALAEIMEDLYKKIGLDVLYIDDWRSHHVNGREVHSGTNTVRDMSDPWSRTS</sequence>
<reference evidence="3 4" key="1">
    <citation type="submission" date="2018-12" db="EMBL/GenBank/DDBJ databases">
        <title>Genome sequence and assembly of Colletotrichum trifolii.</title>
        <authorList>
            <person name="Gan P."/>
            <person name="Shirasu K."/>
        </authorList>
    </citation>
    <scope>NUCLEOTIDE SEQUENCE [LARGE SCALE GENOMIC DNA]</scope>
    <source>
        <strain evidence="3 4">543-2</strain>
    </source>
</reference>
<feature type="compositionally biased region" description="Acidic residues" evidence="1">
    <location>
        <begin position="167"/>
        <end position="209"/>
    </location>
</feature>
<dbReference type="PANTHER" id="PTHR10837:SF8">
    <property type="entry name" value="PROTEIN-ARGININE DEIMINASE"/>
    <property type="match status" value="1"/>
</dbReference>
<evidence type="ECO:0000256" key="1">
    <source>
        <dbReference type="SAM" id="MobiDB-lite"/>
    </source>
</evidence>
<dbReference type="Pfam" id="PF03068">
    <property type="entry name" value="PAD"/>
    <property type="match status" value="1"/>
</dbReference>
<dbReference type="GO" id="GO:0005509">
    <property type="term" value="F:calcium ion binding"/>
    <property type="evidence" value="ECO:0007669"/>
    <property type="project" value="InterPro"/>
</dbReference>
<dbReference type="InterPro" id="IPR013530">
    <property type="entry name" value="PAD_C"/>
</dbReference>
<gene>
    <name evidence="3" type="primary">Padi4</name>
    <name evidence="3" type="ORF">CTRI78_v001865</name>
</gene>
<evidence type="ECO:0000259" key="2">
    <source>
        <dbReference type="Pfam" id="PF03068"/>
    </source>
</evidence>
<dbReference type="STRING" id="5466.A0A4R8RND0"/>
<feature type="domain" description="Protein-arginine deiminase C-terminal" evidence="2">
    <location>
        <begin position="265"/>
        <end position="670"/>
    </location>
</feature>
<dbReference type="AlphaFoldDB" id="A0A4R8RND0"/>
<dbReference type="GO" id="GO:0005737">
    <property type="term" value="C:cytoplasm"/>
    <property type="evidence" value="ECO:0007669"/>
    <property type="project" value="InterPro"/>
</dbReference>
<keyword evidence="4" id="KW-1185">Reference proteome</keyword>
<organism evidence="3 4">
    <name type="scientific">Colletotrichum trifolii</name>
    <dbReference type="NCBI Taxonomy" id="5466"/>
    <lineage>
        <taxon>Eukaryota</taxon>
        <taxon>Fungi</taxon>
        <taxon>Dikarya</taxon>
        <taxon>Ascomycota</taxon>
        <taxon>Pezizomycotina</taxon>
        <taxon>Sordariomycetes</taxon>
        <taxon>Hypocreomycetidae</taxon>
        <taxon>Glomerellales</taxon>
        <taxon>Glomerellaceae</taxon>
        <taxon>Colletotrichum</taxon>
        <taxon>Colletotrichum orbiculare species complex</taxon>
    </lineage>
</organism>
<proteinExistence type="predicted"/>
<accession>A0A4R8RND0</accession>
<dbReference type="GO" id="GO:0004668">
    <property type="term" value="F:protein-arginine deiminase activity"/>
    <property type="evidence" value="ECO:0007669"/>
    <property type="project" value="InterPro"/>
</dbReference>
<dbReference type="InterPro" id="IPR036556">
    <property type="entry name" value="PAD_central_sf"/>
</dbReference>
<evidence type="ECO:0000313" key="4">
    <source>
        <dbReference type="Proteomes" id="UP000295703"/>
    </source>
</evidence>
<dbReference type="SUPFAM" id="SSF55909">
    <property type="entry name" value="Pentein"/>
    <property type="match status" value="1"/>
</dbReference>
<feature type="region of interest" description="Disordered" evidence="1">
    <location>
        <begin position="158"/>
        <end position="217"/>
    </location>
</feature>
<dbReference type="SUPFAM" id="SSF110083">
    <property type="entry name" value="Peptidylarginine deiminase Pad4, middle domain"/>
    <property type="match status" value="1"/>
</dbReference>
<dbReference type="EMBL" id="RYZW01000010">
    <property type="protein sequence ID" value="TDZ71687.1"/>
    <property type="molecule type" value="Genomic_DNA"/>
</dbReference>
<comment type="caution">
    <text evidence="3">The sequence shown here is derived from an EMBL/GenBank/DDBJ whole genome shotgun (WGS) entry which is preliminary data.</text>
</comment>
<protein>
    <submittedName>
        <fullName evidence="3">Protein-arginine deiminase type-4</fullName>
    </submittedName>
</protein>
<dbReference type="Proteomes" id="UP000295703">
    <property type="component" value="Unassembled WGS sequence"/>
</dbReference>
<name>A0A4R8RND0_COLTR</name>